<name>A0ABQ2AFY5_9BACT</name>
<reference evidence="3" key="1">
    <citation type="journal article" date="2019" name="Int. J. Syst. Evol. Microbiol.">
        <title>The Global Catalogue of Microorganisms (GCM) 10K type strain sequencing project: providing services to taxonomists for standard genome sequencing and annotation.</title>
        <authorList>
            <consortium name="The Broad Institute Genomics Platform"/>
            <consortium name="The Broad Institute Genome Sequencing Center for Infectious Disease"/>
            <person name="Wu L."/>
            <person name="Ma J."/>
        </authorList>
    </citation>
    <scope>NUCLEOTIDE SEQUENCE [LARGE SCALE GENOMIC DNA]</scope>
    <source>
        <strain evidence="3">CGMCC 1.14966</strain>
    </source>
</reference>
<sequence length="234" mass="25610">MKIGLLAALLSLPFASHAQQAPAGAASVSVQSGPAADTALHVINKALLFAWGTLTLMDGREVHAYFPVFTQYPGMDFPFDYYFTPPEAKPTPAYHTARVEDVRRLQAGPYYFETMRIDGQKKAKILAQRMANGPVELFLQAEQQRAPLPIPVPGAILHTAIPYTNSHFFVRRNGQLQQVQRAAFGAQMSQYLADAPALAAKVARGDSGYHYRDLVSIVTEYNQHIATAPVPSGQ</sequence>
<proteinExistence type="predicted"/>
<evidence type="ECO:0000313" key="3">
    <source>
        <dbReference type="Proteomes" id="UP000637774"/>
    </source>
</evidence>
<gene>
    <name evidence="2" type="ORF">GCM10011495_35660</name>
</gene>
<keyword evidence="1" id="KW-0732">Signal</keyword>
<protein>
    <submittedName>
        <fullName evidence="2">Uncharacterized protein</fullName>
    </submittedName>
</protein>
<dbReference type="Proteomes" id="UP000637774">
    <property type="component" value="Unassembled WGS sequence"/>
</dbReference>
<organism evidence="2 3">
    <name type="scientific">Hymenobacter frigidus</name>
    <dbReference type="NCBI Taxonomy" id="1524095"/>
    <lineage>
        <taxon>Bacteria</taxon>
        <taxon>Pseudomonadati</taxon>
        <taxon>Bacteroidota</taxon>
        <taxon>Cytophagia</taxon>
        <taxon>Cytophagales</taxon>
        <taxon>Hymenobacteraceae</taxon>
        <taxon>Hymenobacter</taxon>
    </lineage>
</organism>
<dbReference type="RefSeq" id="WP_188563459.1">
    <property type="nucleotide sequence ID" value="NZ_BMGY01000051.1"/>
</dbReference>
<feature type="chain" id="PRO_5046616022" evidence="1">
    <location>
        <begin position="19"/>
        <end position="234"/>
    </location>
</feature>
<dbReference type="EMBL" id="BMGY01000051">
    <property type="protein sequence ID" value="GGH90240.1"/>
    <property type="molecule type" value="Genomic_DNA"/>
</dbReference>
<accession>A0ABQ2AFY5</accession>
<keyword evidence="3" id="KW-1185">Reference proteome</keyword>
<comment type="caution">
    <text evidence="2">The sequence shown here is derived from an EMBL/GenBank/DDBJ whole genome shotgun (WGS) entry which is preliminary data.</text>
</comment>
<evidence type="ECO:0000256" key="1">
    <source>
        <dbReference type="SAM" id="SignalP"/>
    </source>
</evidence>
<evidence type="ECO:0000313" key="2">
    <source>
        <dbReference type="EMBL" id="GGH90240.1"/>
    </source>
</evidence>
<feature type="signal peptide" evidence="1">
    <location>
        <begin position="1"/>
        <end position="18"/>
    </location>
</feature>